<gene>
    <name evidence="6" type="ORF">D1610_02275</name>
</gene>
<keyword evidence="4" id="KW-0449">Lipoprotein</keyword>
<evidence type="ECO:0000256" key="1">
    <source>
        <dbReference type="ARBA" id="ARBA00022729"/>
    </source>
</evidence>
<dbReference type="Pfam" id="PF09864">
    <property type="entry name" value="MliC"/>
    <property type="match status" value="1"/>
</dbReference>
<dbReference type="Gene3D" id="2.40.128.200">
    <property type="match status" value="1"/>
</dbReference>
<keyword evidence="2" id="KW-0472">Membrane</keyword>
<evidence type="ECO:0000259" key="5">
    <source>
        <dbReference type="Pfam" id="PF09864"/>
    </source>
</evidence>
<evidence type="ECO:0000256" key="4">
    <source>
        <dbReference type="ARBA" id="ARBA00023288"/>
    </source>
</evidence>
<evidence type="ECO:0000313" key="7">
    <source>
        <dbReference type="Proteomes" id="UP000266693"/>
    </source>
</evidence>
<keyword evidence="7" id="KW-1185">Reference proteome</keyword>
<dbReference type="InterPro" id="IPR018660">
    <property type="entry name" value="MliC"/>
</dbReference>
<protein>
    <recommendedName>
        <fullName evidence="5">C-type lysozyme inhibitor domain-containing protein</fullName>
    </recommendedName>
</protein>
<dbReference type="Proteomes" id="UP000266693">
    <property type="component" value="Unassembled WGS sequence"/>
</dbReference>
<keyword evidence="1" id="KW-0732">Signal</keyword>
<evidence type="ECO:0000313" key="6">
    <source>
        <dbReference type="EMBL" id="RHW19442.1"/>
    </source>
</evidence>
<dbReference type="AlphaFoldDB" id="A0A396RVL1"/>
<proteinExistence type="predicted"/>
<keyword evidence="3" id="KW-0564">Palmitate</keyword>
<accession>A0A396RVL1</accession>
<comment type="caution">
    <text evidence="6">The sequence shown here is derived from an EMBL/GenBank/DDBJ whole genome shotgun (WGS) entry which is preliminary data.</text>
</comment>
<dbReference type="OrthoDB" id="485556at2"/>
<reference evidence="6 7" key="1">
    <citation type="submission" date="2018-08" db="EMBL/GenBank/DDBJ databases">
        <title>The multiple taxonomic identification of Sphingomonas gilva.</title>
        <authorList>
            <person name="Zhu D."/>
            <person name="Zheng S."/>
        </authorList>
    </citation>
    <scope>NUCLEOTIDE SEQUENCE [LARGE SCALE GENOMIC DNA]</scope>
    <source>
        <strain evidence="6 7">ZDH117</strain>
    </source>
</reference>
<name>A0A396RVL1_9SPHN</name>
<dbReference type="EMBL" id="QWLV01000001">
    <property type="protein sequence ID" value="RHW19442.1"/>
    <property type="molecule type" value="Genomic_DNA"/>
</dbReference>
<dbReference type="InterPro" id="IPR036328">
    <property type="entry name" value="MliC_sf"/>
</dbReference>
<organism evidence="6 7">
    <name type="scientific">Sphingomonas gilva</name>
    <dbReference type="NCBI Taxonomy" id="2305907"/>
    <lineage>
        <taxon>Bacteria</taxon>
        <taxon>Pseudomonadati</taxon>
        <taxon>Pseudomonadota</taxon>
        <taxon>Alphaproteobacteria</taxon>
        <taxon>Sphingomonadales</taxon>
        <taxon>Sphingomonadaceae</taxon>
        <taxon>Sphingomonas</taxon>
    </lineage>
</organism>
<sequence>MVGPVTLHRSGAIDGATAAQRRWRIRDTALRPLPDGAAADPSADYACEDGPDFTASFDNDADTATIALAGEAPVVLAGQRPASGIWYAGEGWELRGKGRDATLTRPGEPPVECGTR</sequence>
<evidence type="ECO:0000256" key="2">
    <source>
        <dbReference type="ARBA" id="ARBA00023136"/>
    </source>
</evidence>
<evidence type="ECO:0000256" key="3">
    <source>
        <dbReference type="ARBA" id="ARBA00023139"/>
    </source>
</evidence>
<dbReference type="SUPFAM" id="SSF141488">
    <property type="entry name" value="YdhA-like"/>
    <property type="match status" value="1"/>
</dbReference>
<feature type="domain" description="C-type lysozyme inhibitor" evidence="5">
    <location>
        <begin position="45"/>
        <end position="110"/>
    </location>
</feature>